<dbReference type="Gene3D" id="2.60.120.10">
    <property type="entry name" value="Jelly Rolls"/>
    <property type="match status" value="1"/>
</dbReference>
<evidence type="ECO:0000259" key="1">
    <source>
        <dbReference type="PROSITE" id="PS50042"/>
    </source>
</evidence>
<evidence type="ECO:0000313" key="3">
    <source>
        <dbReference type="Proteomes" id="UP000198964"/>
    </source>
</evidence>
<proteinExistence type="predicted"/>
<keyword evidence="2" id="KW-0808">Transferase</keyword>
<dbReference type="InterPro" id="IPR018490">
    <property type="entry name" value="cNMP-bd_dom_sf"/>
</dbReference>
<evidence type="ECO:0000313" key="2">
    <source>
        <dbReference type="EMBL" id="SFE60694.1"/>
    </source>
</evidence>
<gene>
    <name evidence="2" type="ORF">SAMN05216283_101537</name>
</gene>
<feature type="domain" description="Cyclic nucleotide-binding" evidence="1">
    <location>
        <begin position="10"/>
        <end position="113"/>
    </location>
</feature>
<dbReference type="SUPFAM" id="SSF51206">
    <property type="entry name" value="cAMP-binding domain-like"/>
    <property type="match status" value="1"/>
</dbReference>
<accession>A0A1I2BXF5</accession>
<sequence length="188" mass="21688">MDKLIDLFEAILPISEDEKNRIKELVKKENIKKKTKYVEEGYVCRKMGFVVDGIFKVVRTSSAGDEFIPYFISEGHFAVALESFTNQVPSEEYIEAITPCVVITISREAFNQLETEVQNFSKIISLLKEKALIEKHKLKTEMLNDDAETRYRKLAQKQPTVIQYVPQNNIAQYLGITQYTLSRIRAKS</sequence>
<dbReference type="STRING" id="655355.SAMN05216283_101537"/>
<dbReference type="RefSeq" id="WP_093918267.1">
    <property type="nucleotide sequence ID" value="NZ_FONW01000001.1"/>
</dbReference>
<dbReference type="InterPro" id="IPR000595">
    <property type="entry name" value="cNMP-bd_dom"/>
</dbReference>
<dbReference type="PROSITE" id="PS50042">
    <property type="entry name" value="CNMP_BINDING_3"/>
    <property type="match status" value="1"/>
</dbReference>
<dbReference type="GO" id="GO:0016301">
    <property type="term" value="F:kinase activity"/>
    <property type="evidence" value="ECO:0007669"/>
    <property type="project" value="UniProtKB-KW"/>
</dbReference>
<dbReference type="AlphaFoldDB" id="A0A1I2BXF5"/>
<keyword evidence="2" id="KW-0418">Kinase</keyword>
<dbReference type="EMBL" id="FONW01000001">
    <property type="protein sequence ID" value="SFE60694.1"/>
    <property type="molecule type" value="Genomic_DNA"/>
</dbReference>
<dbReference type="Proteomes" id="UP000198964">
    <property type="component" value="Unassembled WGS sequence"/>
</dbReference>
<dbReference type="CDD" id="cd00038">
    <property type="entry name" value="CAP_ED"/>
    <property type="match status" value="1"/>
</dbReference>
<keyword evidence="3" id="KW-1185">Reference proteome</keyword>
<dbReference type="Pfam" id="PF00027">
    <property type="entry name" value="cNMP_binding"/>
    <property type="match status" value="1"/>
</dbReference>
<name>A0A1I2BXF5_9BACT</name>
<protein>
    <submittedName>
        <fullName evidence="2">cAMP-binding domain of CRP or a regulatory subunit of cAMP-dependent protein kinases</fullName>
    </submittedName>
</protein>
<dbReference type="InterPro" id="IPR014710">
    <property type="entry name" value="RmlC-like_jellyroll"/>
</dbReference>
<reference evidence="2 3" key="1">
    <citation type="submission" date="2016-10" db="EMBL/GenBank/DDBJ databases">
        <authorList>
            <person name="de Groot N.N."/>
        </authorList>
    </citation>
    <scope>NUCLEOTIDE SEQUENCE [LARGE SCALE GENOMIC DNA]</scope>
    <source>
        <strain evidence="2 3">CGMCC 1.9156</strain>
    </source>
</reference>
<organism evidence="2 3">
    <name type="scientific">Sunxiuqinia elliptica</name>
    <dbReference type="NCBI Taxonomy" id="655355"/>
    <lineage>
        <taxon>Bacteria</taxon>
        <taxon>Pseudomonadati</taxon>
        <taxon>Bacteroidota</taxon>
        <taxon>Bacteroidia</taxon>
        <taxon>Marinilabiliales</taxon>
        <taxon>Prolixibacteraceae</taxon>
        <taxon>Sunxiuqinia</taxon>
    </lineage>
</organism>